<protein>
    <submittedName>
        <fullName evidence="6">Zinc finger MYND domain-containing protein</fullName>
    </submittedName>
</protein>
<proteinExistence type="predicted"/>
<accession>A0A9P3GE28</accession>
<dbReference type="OrthoDB" id="2804601at2759"/>
<keyword evidence="2 4" id="KW-0863">Zinc-finger</keyword>
<comment type="caution">
    <text evidence="6">The sequence shown here is derived from an EMBL/GenBank/DDBJ whole genome shotgun (WGS) entry which is preliminary data.</text>
</comment>
<name>A0A9P3GE28_9APHY</name>
<dbReference type="InterPro" id="IPR002893">
    <property type="entry name" value="Znf_MYND"/>
</dbReference>
<organism evidence="6 7">
    <name type="scientific">Phanerochaete sordida</name>
    <dbReference type="NCBI Taxonomy" id="48140"/>
    <lineage>
        <taxon>Eukaryota</taxon>
        <taxon>Fungi</taxon>
        <taxon>Dikarya</taxon>
        <taxon>Basidiomycota</taxon>
        <taxon>Agaricomycotina</taxon>
        <taxon>Agaricomycetes</taxon>
        <taxon>Polyporales</taxon>
        <taxon>Phanerochaetaceae</taxon>
        <taxon>Phanerochaete</taxon>
    </lineage>
</organism>
<evidence type="ECO:0000256" key="4">
    <source>
        <dbReference type="PROSITE-ProRule" id="PRU00134"/>
    </source>
</evidence>
<keyword evidence="3" id="KW-0862">Zinc</keyword>
<dbReference type="SUPFAM" id="SSF144232">
    <property type="entry name" value="HIT/MYND zinc finger-like"/>
    <property type="match status" value="1"/>
</dbReference>
<evidence type="ECO:0000256" key="3">
    <source>
        <dbReference type="ARBA" id="ARBA00022833"/>
    </source>
</evidence>
<reference evidence="6 7" key="1">
    <citation type="submission" date="2021-08" db="EMBL/GenBank/DDBJ databases">
        <title>Draft Genome Sequence of Phanerochaete sordida strain YK-624.</title>
        <authorList>
            <person name="Mori T."/>
            <person name="Dohra H."/>
            <person name="Suzuki T."/>
            <person name="Kawagishi H."/>
            <person name="Hirai H."/>
        </authorList>
    </citation>
    <scope>NUCLEOTIDE SEQUENCE [LARGE SCALE GENOMIC DNA]</scope>
    <source>
        <strain evidence="6 7">YK-624</strain>
    </source>
</reference>
<keyword evidence="7" id="KW-1185">Reference proteome</keyword>
<gene>
    <name evidence="6" type="ORF">PsYK624_093750</name>
</gene>
<dbReference type="Proteomes" id="UP000703269">
    <property type="component" value="Unassembled WGS sequence"/>
</dbReference>
<evidence type="ECO:0000259" key="5">
    <source>
        <dbReference type="PROSITE" id="PS50865"/>
    </source>
</evidence>
<evidence type="ECO:0000313" key="7">
    <source>
        <dbReference type="Proteomes" id="UP000703269"/>
    </source>
</evidence>
<dbReference type="PROSITE" id="PS50865">
    <property type="entry name" value="ZF_MYND_2"/>
    <property type="match status" value="1"/>
</dbReference>
<dbReference type="EMBL" id="BPQB01000031">
    <property type="protein sequence ID" value="GJE93216.1"/>
    <property type="molecule type" value="Genomic_DNA"/>
</dbReference>
<dbReference type="AlphaFoldDB" id="A0A9P3GE28"/>
<feature type="domain" description="MYND-type" evidence="5">
    <location>
        <begin position="418"/>
        <end position="457"/>
    </location>
</feature>
<dbReference type="GO" id="GO:0008270">
    <property type="term" value="F:zinc ion binding"/>
    <property type="evidence" value="ECO:0007669"/>
    <property type="project" value="UniProtKB-KW"/>
</dbReference>
<sequence length="468" mass="52939">METILYIVLDNYLCGFSKDDLIRSVNSSVDANRVNAYLVGAIGALQRTLSCCALALTDDPTSASASQIRRISRHAYSQLYSLWQRLWEIKEPFLDSQPKTEGSRYEEVWYATVLVAEEAMLFQYESGDAIVAGSRLSHLAVALWIYRPRGFKAEVSTVLLHIWNHVRQDPNSDIAPAYAKFYNEILAESTITAGDIARTFARDFTKMDGAGTMQKLLDALNGLRPRHDIAYDMRTGLQREVLYRSLAACRDLLCAEHSTSFHELKVVFSVQLVFTINSLHDSATVLILIPERQIHSIIALINAHMVDAMDAMDCAYVSYCSRLASVCRTRLRQLFPDGDQSVDRDVELDAIRQRSLSDSQKNLERMRARGWDSDGHWSRTVLGWKVLGMVLNRLVVSHKSSEPVFAPLARCTWKECLCNVHAPNHKMRICKGCQRVAYCNVGCQEKDWVTGSHKIQCRKPGLDIQQNI</sequence>
<keyword evidence="1" id="KW-0479">Metal-binding</keyword>
<dbReference type="Gene3D" id="6.10.140.2220">
    <property type="match status" value="1"/>
</dbReference>
<evidence type="ECO:0000256" key="1">
    <source>
        <dbReference type="ARBA" id="ARBA00022723"/>
    </source>
</evidence>
<evidence type="ECO:0000256" key="2">
    <source>
        <dbReference type="ARBA" id="ARBA00022771"/>
    </source>
</evidence>
<evidence type="ECO:0000313" key="6">
    <source>
        <dbReference type="EMBL" id="GJE93216.1"/>
    </source>
</evidence>